<dbReference type="Proteomes" id="UP001189624">
    <property type="component" value="Chromosome 9"/>
</dbReference>
<accession>A0AA86SYX1</accession>
<organism evidence="1 2">
    <name type="scientific">Sphenostylis stenocarpa</name>
    <dbReference type="NCBI Taxonomy" id="92480"/>
    <lineage>
        <taxon>Eukaryota</taxon>
        <taxon>Viridiplantae</taxon>
        <taxon>Streptophyta</taxon>
        <taxon>Embryophyta</taxon>
        <taxon>Tracheophyta</taxon>
        <taxon>Spermatophyta</taxon>
        <taxon>Magnoliopsida</taxon>
        <taxon>eudicotyledons</taxon>
        <taxon>Gunneridae</taxon>
        <taxon>Pentapetalae</taxon>
        <taxon>rosids</taxon>
        <taxon>fabids</taxon>
        <taxon>Fabales</taxon>
        <taxon>Fabaceae</taxon>
        <taxon>Papilionoideae</taxon>
        <taxon>50 kb inversion clade</taxon>
        <taxon>NPAAA clade</taxon>
        <taxon>indigoferoid/millettioid clade</taxon>
        <taxon>Phaseoleae</taxon>
        <taxon>Sphenostylis</taxon>
    </lineage>
</organism>
<sequence>MGKLHMANEYSNDTTLILVQRLPHCTPMPVQHKVRAKVGPARSLGSKKWVVLTPNNCIRDCTDTTNKYPSIPTTLALL</sequence>
<reference evidence="1" key="1">
    <citation type="submission" date="2023-10" db="EMBL/GenBank/DDBJ databases">
        <authorList>
            <person name="Domelevo Entfellner J.-B."/>
        </authorList>
    </citation>
    <scope>NUCLEOTIDE SEQUENCE</scope>
</reference>
<dbReference type="Gramene" id="rna-AYBTSS11_LOCUS27546">
    <property type="protein sequence ID" value="CAJ1975431.1"/>
    <property type="gene ID" value="gene-AYBTSS11_LOCUS27546"/>
</dbReference>
<dbReference type="EMBL" id="OY731406">
    <property type="protein sequence ID" value="CAJ1975431.1"/>
    <property type="molecule type" value="Genomic_DNA"/>
</dbReference>
<dbReference type="AlphaFoldDB" id="A0AA86SYX1"/>
<name>A0AA86SYX1_9FABA</name>
<gene>
    <name evidence="1" type="ORF">AYBTSS11_LOCUS27546</name>
</gene>
<proteinExistence type="predicted"/>
<evidence type="ECO:0000313" key="2">
    <source>
        <dbReference type="Proteomes" id="UP001189624"/>
    </source>
</evidence>
<protein>
    <submittedName>
        <fullName evidence="1">Uncharacterized protein</fullName>
    </submittedName>
</protein>
<evidence type="ECO:0000313" key="1">
    <source>
        <dbReference type="EMBL" id="CAJ1975431.1"/>
    </source>
</evidence>
<keyword evidence="2" id="KW-1185">Reference proteome</keyword>